<dbReference type="EMBL" id="CAJVPZ010000786">
    <property type="protein sequence ID" value="CAG8476073.1"/>
    <property type="molecule type" value="Genomic_DNA"/>
</dbReference>
<dbReference type="OrthoDB" id="10044727at2759"/>
<comment type="caution">
    <text evidence="1">The sequence shown here is derived from an EMBL/GenBank/DDBJ whole genome shotgun (WGS) entry which is preliminary data.</text>
</comment>
<accession>A0A9N8WA81</accession>
<dbReference type="PANTHER" id="PTHR35871:SF1">
    <property type="entry name" value="CXC1-LIKE CYSTEINE CLUSTER ASSOCIATED WITH KDZ TRANSPOSASES DOMAIN-CONTAINING PROTEIN"/>
    <property type="match status" value="1"/>
</dbReference>
<reference evidence="1" key="1">
    <citation type="submission" date="2021-06" db="EMBL/GenBank/DDBJ databases">
        <authorList>
            <person name="Kallberg Y."/>
            <person name="Tangrot J."/>
            <person name="Rosling A."/>
        </authorList>
    </citation>
    <scope>NUCLEOTIDE SEQUENCE</scope>
    <source>
        <strain evidence="1">IN212</strain>
    </source>
</reference>
<organism evidence="1 2">
    <name type="scientific">Racocetra fulgida</name>
    <dbReference type="NCBI Taxonomy" id="60492"/>
    <lineage>
        <taxon>Eukaryota</taxon>
        <taxon>Fungi</taxon>
        <taxon>Fungi incertae sedis</taxon>
        <taxon>Mucoromycota</taxon>
        <taxon>Glomeromycotina</taxon>
        <taxon>Glomeromycetes</taxon>
        <taxon>Diversisporales</taxon>
        <taxon>Gigasporaceae</taxon>
        <taxon>Racocetra</taxon>
    </lineage>
</organism>
<evidence type="ECO:0000313" key="2">
    <source>
        <dbReference type="Proteomes" id="UP000789396"/>
    </source>
</evidence>
<dbReference type="AlphaFoldDB" id="A0A9N8WA81"/>
<dbReference type="PANTHER" id="PTHR35871">
    <property type="entry name" value="EXPRESSED PROTEIN"/>
    <property type="match status" value="1"/>
</dbReference>
<protein>
    <submittedName>
        <fullName evidence="1">11974_t:CDS:1</fullName>
    </submittedName>
</protein>
<sequence>MEIEPMEVEPEPMEMELPEVGSMDVESAELGLTEVESDVLVEIDEKTKMRLAIEELDGMAIDILEIAIPDTMLVFGFDNSSSHRAFAEDALVASRMNVGFGGKQSKMRPSRFSDSTSQEIVFSLNHQNKKKEDNQKELQK</sequence>
<name>A0A9N8WA81_9GLOM</name>
<evidence type="ECO:0000313" key="1">
    <source>
        <dbReference type="EMBL" id="CAG8476073.1"/>
    </source>
</evidence>
<gene>
    <name evidence="1" type="ORF">RFULGI_LOCUS1324</name>
</gene>
<keyword evidence="2" id="KW-1185">Reference proteome</keyword>
<proteinExistence type="predicted"/>
<dbReference type="Proteomes" id="UP000789396">
    <property type="component" value="Unassembled WGS sequence"/>
</dbReference>